<dbReference type="Pfam" id="PF07228">
    <property type="entry name" value="SpoIIE"/>
    <property type="match status" value="1"/>
</dbReference>
<evidence type="ECO:0000313" key="4">
    <source>
        <dbReference type="EMBL" id="SVC47911.1"/>
    </source>
</evidence>
<dbReference type="GO" id="GO:0016791">
    <property type="term" value="F:phosphatase activity"/>
    <property type="evidence" value="ECO:0007669"/>
    <property type="project" value="TreeGrafter"/>
</dbReference>
<reference evidence="4" key="1">
    <citation type="submission" date="2018-05" db="EMBL/GenBank/DDBJ databases">
        <authorList>
            <person name="Lanie J.A."/>
            <person name="Ng W.-L."/>
            <person name="Kazmierczak K.M."/>
            <person name="Andrzejewski T.M."/>
            <person name="Davidsen T.M."/>
            <person name="Wayne K.J."/>
            <person name="Tettelin H."/>
            <person name="Glass J.I."/>
            <person name="Rusch D."/>
            <person name="Podicherti R."/>
            <person name="Tsui H.-C.T."/>
            <person name="Winkler M.E."/>
        </authorList>
    </citation>
    <scope>NUCLEOTIDE SEQUENCE</scope>
</reference>
<keyword evidence="2" id="KW-0812">Transmembrane</keyword>
<dbReference type="SMART" id="SM00331">
    <property type="entry name" value="PP2C_SIG"/>
    <property type="match status" value="1"/>
</dbReference>
<dbReference type="EMBL" id="UINC01093468">
    <property type="protein sequence ID" value="SVC47911.1"/>
    <property type="molecule type" value="Genomic_DNA"/>
</dbReference>
<protein>
    <recommendedName>
        <fullName evidence="3">PPM-type phosphatase domain-containing protein</fullName>
    </recommendedName>
</protein>
<dbReference type="InterPro" id="IPR036457">
    <property type="entry name" value="PPM-type-like_dom_sf"/>
</dbReference>
<dbReference type="AlphaFoldDB" id="A0A382MKS6"/>
<gene>
    <name evidence="4" type="ORF">METZ01_LOCUS300765</name>
</gene>
<feature type="domain" description="PPM-type phosphatase" evidence="3">
    <location>
        <begin position="145"/>
        <end position="299"/>
    </location>
</feature>
<organism evidence="4">
    <name type="scientific">marine metagenome</name>
    <dbReference type="NCBI Taxonomy" id="408172"/>
    <lineage>
        <taxon>unclassified sequences</taxon>
        <taxon>metagenomes</taxon>
        <taxon>ecological metagenomes</taxon>
    </lineage>
</organism>
<keyword evidence="1" id="KW-0378">Hydrolase</keyword>
<evidence type="ECO:0000259" key="3">
    <source>
        <dbReference type="SMART" id="SM00331"/>
    </source>
</evidence>
<dbReference type="Gene3D" id="3.60.40.10">
    <property type="entry name" value="PPM-type phosphatase domain"/>
    <property type="match status" value="1"/>
</dbReference>
<feature type="transmembrane region" description="Helical" evidence="2">
    <location>
        <begin position="6"/>
        <end position="24"/>
    </location>
</feature>
<evidence type="ECO:0000256" key="1">
    <source>
        <dbReference type="ARBA" id="ARBA00022801"/>
    </source>
</evidence>
<keyword evidence="2" id="KW-0472">Membrane</keyword>
<feature type="transmembrane region" description="Helical" evidence="2">
    <location>
        <begin position="57"/>
        <end position="76"/>
    </location>
</feature>
<dbReference type="InterPro" id="IPR052016">
    <property type="entry name" value="Bact_Sigma-Reg"/>
</dbReference>
<dbReference type="InterPro" id="IPR001932">
    <property type="entry name" value="PPM-type_phosphatase-like_dom"/>
</dbReference>
<proteinExistence type="predicted"/>
<accession>A0A382MKS6</accession>
<evidence type="ECO:0000256" key="2">
    <source>
        <dbReference type="SAM" id="Phobius"/>
    </source>
</evidence>
<name>A0A382MKS6_9ZZZZ</name>
<dbReference type="PANTHER" id="PTHR43156:SF2">
    <property type="entry name" value="STAGE II SPORULATION PROTEIN E"/>
    <property type="match status" value="1"/>
</dbReference>
<dbReference type="PANTHER" id="PTHR43156">
    <property type="entry name" value="STAGE II SPORULATION PROTEIN E-RELATED"/>
    <property type="match status" value="1"/>
</dbReference>
<feature type="non-terminal residue" evidence="4">
    <location>
        <position position="299"/>
    </location>
</feature>
<sequence length="299" mass="33018">MTDMRAPVLPVLGIICLAAAFGWARSARHRHRLVGRIDPEVAPDAYTLAWSTFRKEFHAASLYGLLALASLVNAFVEGVAGAIVFSTVAIPALVSTAWARHAVREARMARQSIDIERRAQEALEQEDLAPKAWAGRLAPEELPNFTGFEVGRVYQAGTGLMAGDFFDVFQASDTRLAAVVGDVAGHGIEASITAFQAKYLLRTFLRQFRDPAQALEELNRQMSSVERSEEFISLVVLVFDTEADTLRYASAGHPATFLWHDREVRPLRSTGPLLMLTSDGTYFSREIPLARDDMAVMYT</sequence>
<keyword evidence="2" id="KW-1133">Transmembrane helix</keyword>